<feature type="compositionally biased region" description="Polar residues" evidence="12">
    <location>
        <begin position="171"/>
        <end position="193"/>
    </location>
</feature>
<sequence>MQQLKSPHSDSESDEAARPSVPSGIASTTEAAPNLPPFGGLPFRSEITSTRYPNHIPPVYSSDHNDEVQTALPVAPPTSSPTPTAPSPSSNVSTTSASKSSVLTLESGTAGMDGTSPSPGINGSSSQQSPVGGVSMYYPGHTQGTWPTPAARGYSYASNNSASGGGYPRPSYSQPLASPQLSQFPTRAPTSPANGEALPGTSTFQDHAAYSGAAAGGGGGGRGGSGSNGGGAANTGVNSGAVSFGSTTLNTQHHGPASSGLALPILGGPGQTSSQHPASQSPMGAPPTGPEGHIYRSASTPNGFYPPSSSPQQAAFSFASQPSPSPTIPTGPLPGRTPLISAMPSSPMYPGPSRPNHMPPATYPQYTNISGPILSNVHHPNHPMATMYSHSHHFAMHQNMYLSNQPHQQQQDRPFKCEQCPQGFNRNHDLKRHARIHLAIKPFPCNMCEKSFSRKDALKRHKMVKGCDTKDKSIPSAVNPNEQRESPHSDDGDRNSPTAIKKE</sequence>
<feature type="compositionally biased region" description="Low complexity" evidence="12">
    <location>
        <begin position="87"/>
        <end position="105"/>
    </location>
</feature>
<organism evidence="14 15">
    <name type="scientific">Triangularia verruculosa</name>
    <dbReference type="NCBI Taxonomy" id="2587418"/>
    <lineage>
        <taxon>Eukaryota</taxon>
        <taxon>Fungi</taxon>
        <taxon>Dikarya</taxon>
        <taxon>Ascomycota</taxon>
        <taxon>Pezizomycotina</taxon>
        <taxon>Sordariomycetes</taxon>
        <taxon>Sordariomycetidae</taxon>
        <taxon>Sordariales</taxon>
        <taxon>Podosporaceae</taxon>
        <taxon>Triangularia</taxon>
    </lineage>
</organism>
<keyword evidence="6" id="KW-0862">Zinc</keyword>
<dbReference type="SMART" id="SM00355">
    <property type="entry name" value="ZnF_C2H2"/>
    <property type="match status" value="2"/>
</dbReference>
<feature type="domain" description="C2H2-type" evidence="13">
    <location>
        <begin position="443"/>
        <end position="473"/>
    </location>
</feature>
<feature type="compositionally biased region" description="Gly residues" evidence="12">
    <location>
        <begin position="214"/>
        <end position="233"/>
    </location>
</feature>
<protein>
    <recommendedName>
        <fullName evidence="13">C2H2-type domain-containing protein</fullName>
    </recommendedName>
</protein>
<evidence type="ECO:0000313" key="14">
    <source>
        <dbReference type="EMBL" id="KAK4198436.1"/>
    </source>
</evidence>
<dbReference type="Gene3D" id="3.30.160.60">
    <property type="entry name" value="Classic Zinc Finger"/>
    <property type="match status" value="2"/>
</dbReference>
<feature type="compositionally biased region" description="Polar residues" evidence="12">
    <location>
        <begin position="244"/>
        <end position="253"/>
    </location>
</feature>
<dbReference type="PANTHER" id="PTHR16515">
    <property type="entry name" value="PR DOMAIN ZINC FINGER PROTEIN"/>
    <property type="match status" value="1"/>
</dbReference>
<comment type="similarity">
    <text evidence="2">Belongs to the krueppel C2H2-type zinc-finger protein family.</text>
</comment>
<evidence type="ECO:0000256" key="3">
    <source>
        <dbReference type="ARBA" id="ARBA00022723"/>
    </source>
</evidence>
<evidence type="ECO:0000256" key="4">
    <source>
        <dbReference type="ARBA" id="ARBA00022737"/>
    </source>
</evidence>
<feature type="region of interest" description="Disordered" evidence="12">
    <location>
        <begin position="462"/>
        <end position="503"/>
    </location>
</feature>
<feature type="compositionally biased region" description="Pro residues" evidence="12">
    <location>
        <begin position="323"/>
        <end position="332"/>
    </location>
</feature>
<reference evidence="14" key="1">
    <citation type="journal article" date="2023" name="Mol. Phylogenet. Evol.">
        <title>Genome-scale phylogeny and comparative genomics of the fungal order Sordariales.</title>
        <authorList>
            <person name="Hensen N."/>
            <person name="Bonometti L."/>
            <person name="Westerberg I."/>
            <person name="Brannstrom I.O."/>
            <person name="Guillou S."/>
            <person name="Cros-Aarteil S."/>
            <person name="Calhoun S."/>
            <person name="Haridas S."/>
            <person name="Kuo A."/>
            <person name="Mondo S."/>
            <person name="Pangilinan J."/>
            <person name="Riley R."/>
            <person name="LaButti K."/>
            <person name="Andreopoulos B."/>
            <person name="Lipzen A."/>
            <person name="Chen C."/>
            <person name="Yan M."/>
            <person name="Daum C."/>
            <person name="Ng V."/>
            <person name="Clum A."/>
            <person name="Steindorff A."/>
            <person name="Ohm R.A."/>
            <person name="Martin F."/>
            <person name="Silar P."/>
            <person name="Natvig D.O."/>
            <person name="Lalanne C."/>
            <person name="Gautier V."/>
            <person name="Ament-Velasquez S.L."/>
            <person name="Kruys A."/>
            <person name="Hutchinson M.I."/>
            <person name="Powell A.J."/>
            <person name="Barry K."/>
            <person name="Miller A.N."/>
            <person name="Grigoriev I.V."/>
            <person name="Debuchy R."/>
            <person name="Gladieux P."/>
            <person name="Hiltunen Thoren M."/>
            <person name="Johannesson H."/>
        </authorList>
    </citation>
    <scope>NUCLEOTIDE SEQUENCE</scope>
    <source>
        <strain evidence="14">CBS 315.58</strain>
    </source>
</reference>
<evidence type="ECO:0000256" key="5">
    <source>
        <dbReference type="ARBA" id="ARBA00022771"/>
    </source>
</evidence>
<keyword evidence="5 11" id="KW-0863">Zinc-finger</keyword>
<comment type="subcellular location">
    <subcellularLocation>
        <location evidence="1">Nucleus</location>
    </subcellularLocation>
</comment>
<keyword evidence="10" id="KW-0539">Nucleus</keyword>
<dbReference type="InterPro" id="IPR050331">
    <property type="entry name" value="Zinc_finger"/>
</dbReference>
<dbReference type="Proteomes" id="UP001303160">
    <property type="component" value="Unassembled WGS sequence"/>
</dbReference>
<dbReference type="PANTHER" id="PTHR16515:SF66">
    <property type="entry name" value="C2H2-TYPE DOMAIN-CONTAINING PROTEIN"/>
    <property type="match status" value="1"/>
</dbReference>
<feature type="compositionally biased region" description="Pro residues" evidence="12">
    <location>
        <begin position="74"/>
        <end position="86"/>
    </location>
</feature>
<keyword evidence="4" id="KW-0677">Repeat</keyword>
<dbReference type="InterPro" id="IPR013087">
    <property type="entry name" value="Znf_C2H2_type"/>
</dbReference>
<dbReference type="PROSITE" id="PS00028">
    <property type="entry name" value="ZINC_FINGER_C2H2_1"/>
    <property type="match status" value="1"/>
</dbReference>
<evidence type="ECO:0000256" key="8">
    <source>
        <dbReference type="ARBA" id="ARBA00023125"/>
    </source>
</evidence>
<dbReference type="PROSITE" id="PS50157">
    <property type="entry name" value="ZINC_FINGER_C2H2_2"/>
    <property type="match status" value="2"/>
</dbReference>
<dbReference type="FunFam" id="3.30.160.60:FF:000446">
    <property type="entry name" value="Zinc finger protein"/>
    <property type="match status" value="1"/>
</dbReference>
<feature type="compositionally biased region" description="Basic and acidic residues" evidence="12">
    <location>
        <begin position="7"/>
        <end position="17"/>
    </location>
</feature>
<feature type="compositionally biased region" description="Low complexity" evidence="12">
    <location>
        <begin position="306"/>
        <end position="322"/>
    </location>
</feature>
<evidence type="ECO:0000313" key="15">
    <source>
        <dbReference type="Proteomes" id="UP001303160"/>
    </source>
</evidence>
<dbReference type="EMBL" id="MU863946">
    <property type="protein sequence ID" value="KAK4198436.1"/>
    <property type="molecule type" value="Genomic_DNA"/>
</dbReference>
<comment type="caution">
    <text evidence="14">The sequence shown here is derived from an EMBL/GenBank/DDBJ whole genome shotgun (WGS) entry which is preliminary data.</text>
</comment>
<feature type="compositionally biased region" description="Basic and acidic residues" evidence="12">
    <location>
        <begin position="482"/>
        <end position="503"/>
    </location>
</feature>
<name>A0AAN6XF63_9PEZI</name>
<dbReference type="GO" id="GO:0008270">
    <property type="term" value="F:zinc ion binding"/>
    <property type="evidence" value="ECO:0007669"/>
    <property type="project" value="UniProtKB-KW"/>
</dbReference>
<evidence type="ECO:0000256" key="1">
    <source>
        <dbReference type="ARBA" id="ARBA00004123"/>
    </source>
</evidence>
<evidence type="ECO:0000256" key="10">
    <source>
        <dbReference type="ARBA" id="ARBA00023242"/>
    </source>
</evidence>
<dbReference type="GO" id="GO:0010468">
    <property type="term" value="P:regulation of gene expression"/>
    <property type="evidence" value="ECO:0007669"/>
    <property type="project" value="TreeGrafter"/>
</dbReference>
<feature type="compositionally biased region" description="Polar residues" evidence="12">
    <location>
        <begin position="271"/>
        <end position="282"/>
    </location>
</feature>
<dbReference type="FunFam" id="3.30.160.60:FF:001156">
    <property type="entry name" value="Zinc finger protein 407"/>
    <property type="match status" value="1"/>
</dbReference>
<evidence type="ECO:0000256" key="2">
    <source>
        <dbReference type="ARBA" id="ARBA00006991"/>
    </source>
</evidence>
<dbReference type="Pfam" id="PF00096">
    <property type="entry name" value="zf-C2H2"/>
    <property type="match status" value="2"/>
</dbReference>
<reference evidence="14" key="2">
    <citation type="submission" date="2023-05" db="EMBL/GenBank/DDBJ databases">
        <authorList>
            <consortium name="Lawrence Berkeley National Laboratory"/>
            <person name="Steindorff A."/>
            <person name="Hensen N."/>
            <person name="Bonometti L."/>
            <person name="Westerberg I."/>
            <person name="Brannstrom I.O."/>
            <person name="Guillou S."/>
            <person name="Cros-Aarteil S."/>
            <person name="Calhoun S."/>
            <person name="Haridas S."/>
            <person name="Kuo A."/>
            <person name="Mondo S."/>
            <person name="Pangilinan J."/>
            <person name="Riley R."/>
            <person name="Labutti K."/>
            <person name="Andreopoulos B."/>
            <person name="Lipzen A."/>
            <person name="Chen C."/>
            <person name="Yanf M."/>
            <person name="Daum C."/>
            <person name="Ng V."/>
            <person name="Clum A."/>
            <person name="Ohm R."/>
            <person name="Martin F."/>
            <person name="Silar P."/>
            <person name="Natvig D."/>
            <person name="Lalanne C."/>
            <person name="Gautier V."/>
            <person name="Ament-Velasquez S.L."/>
            <person name="Kruys A."/>
            <person name="Hutchinson M.I."/>
            <person name="Powell A.J."/>
            <person name="Barry K."/>
            <person name="Miller A.N."/>
            <person name="Grigoriev I.V."/>
            <person name="Debuchy R."/>
            <person name="Gladieux P."/>
            <person name="Thoren M.H."/>
            <person name="Johannesson H."/>
        </authorList>
    </citation>
    <scope>NUCLEOTIDE SEQUENCE</scope>
    <source>
        <strain evidence="14">CBS 315.58</strain>
    </source>
</reference>
<evidence type="ECO:0000259" key="13">
    <source>
        <dbReference type="PROSITE" id="PS50157"/>
    </source>
</evidence>
<evidence type="ECO:0000256" key="7">
    <source>
        <dbReference type="ARBA" id="ARBA00023015"/>
    </source>
</evidence>
<feature type="domain" description="C2H2-type" evidence="13">
    <location>
        <begin position="415"/>
        <end position="442"/>
    </location>
</feature>
<evidence type="ECO:0000256" key="11">
    <source>
        <dbReference type="PROSITE-ProRule" id="PRU00042"/>
    </source>
</evidence>
<feature type="compositionally biased region" description="Low complexity" evidence="12">
    <location>
        <begin position="150"/>
        <end position="162"/>
    </location>
</feature>
<dbReference type="InterPro" id="IPR036236">
    <property type="entry name" value="Znf_C2H2_sf"/>
</dbReference>
<evidence type="ECO:0000256" key="12">
    <source>
        <dbReference type="SAM" id="MobiDB-lite"/>
    </source>
</evidence>
<dbReference type="SUPFAM" id="SSF57667">
    <property type="entry name" value="beta-beta-alpha zinc fingers"/>
    <property type="match status" value="1"/>
</dbReference>
<feature type="region of interest" description="Disordered" evidence="12">
    <location>
        <begin position="1"/>
        <end position="352"/>
    </location>
</feature>
<keyword evidence="3" id="KW-0479">Metal-binding</keyword>
<dbReference type="GO" id="GO:0003677">
    <property type="term" value="F:DNA binding"/>
    <property type="evidence" value="ECO:0007669"/>
    <property type="project" value="UniProtKB-KW"/>
</dbReference>
<dbReference type="GO" id="GO:0005634">
    <property type="term" value="C:nucleus"/>
    <property type="evidence" value="ECO:0007669"/>
    <property type="project" value="UniProtKB-SubCell"/>
</dbReference>
<evidence type="ECO:0000256" key="9">
    <source>
        <dbReference type="ARBA" id="ARBA00023163"/>
    </source>
</evidence>
<feature type="compositionally biased region" description="Low complexity" evidence="12">
    <location>
        <begin position="123"/>
        <end position="135"/>
    </location>
</feature>
<evidence type="ECO:0000256" key="6">
    <source>
        <dbReference type="ARBA" id="ARBA00022833"/>
    </source>
</evidence>
<keyword evidence="9" id="KW-0804">Transcription</keyword>
<keyword evidence="15" id="KW-1185">Reference proteome</keyword>
<keyword evidence="7" id="KW-0805">Transcription regulation</keyword>
<keyword evidence="8" id="KW-0238">DNA-binding</keyword>
<proteinExistence type="inferred from homology"/>
<accession>A0AAN6XF63</accession>
<gene>
    <name evidence="14" type="ORF">QBC40DRAFT_93266</name>
</gene>
<dbReference type="AlphaFoldDB" id="A0AAN6XF63"/>